<dbReference type="GO" id="GO:1990961">
    <property type="term" value="P:xenobiotic detoxification by transmembrane export across the plasma membrane"/>
    <property type="evidence" value="ECO:0007669"/>
    <property type="project" value="UniProtKB-ARBA"/>
</dbReference>
<dbReference type="PANTHER" id="PTHR30561">
    <property type="entry name" value="SMR FAMILY PROTON-DEPENDENT DRUG EFFLUX TRANSPORTER SUGE"/>
    <property type="match status" value="1"/>
</dbReference>
<evidence type="ECO:0000256" key="8">
    <source>
        <dbReference type="RuleBase" id="RU003942"/>
    </source>
</evidence>
<accession>A0A397PI51</accession>
<comment type="similarity">
    <text evidence="7 8">Belongs to the drug/metabolite transporter (DMT) superfamily. Small multidrug resistance (SMR) (TC 2.A.7.1) family.</text>
</comment>
<reference evidence="10 11" key="1">
    <citation type="submission" date="2018-08" db="EMBL/GenBank/DDBJ databases">
        <title>Genomic Encyclopedia of Archaeal and Bacterial Type Strains, Phase II (KMG-II): from individual species to whole genera.</title>
        <authorList>
            <person name="Goeker M."/>
        </authorList>
    </citation>
    <scope>NUCLEOTIDE SEQUENCE [LARGE SCALE GENOMIC DNA]</scope>
    <source>
        <strain evidence="10 11">DSM 5002</strain>
    </source>
</reference>
<dbReference type="Gene3D" id="1.10.3730.20">
    <property type="match status" value="1"/>
</dbReference>
<gene>
    <name evidence="10" type="ORF">BXY53_2103</name>
</gene>
<evidence type="ECO:0000256" key="5">
    <source>
        <dbReference type="ARBA" id="ARBA00022989"/>
    </source>
</evidence>
<evidence type="ECO:0000256" key="2">
    <source>
        <dbReference type="ARBA" id="ARBA00022448"/>
    </source>
</evidence>
<keyword evidence="11" id="KW-1185">Reference proteome</keyword>
<evidence type="ECO:0000256" key="7">
    <source>
        <dbReference type="ARBA" id="ARBA00038032"/>
    </source>
</evidence>
<dbReference type="OrthoDB" id="9808638at2"/>
<keyword evidence="4 8" id="KW-0812">Transmembrane</keyword>
<keyword evidence="6 9" id="KW-0472">Membrane</keyword>
<name>A0A397PI51_9HYPH</name>
<evidence type="ECO:0000256" key="1">
    <source>
        <dbReference type="ARBA" id="ARBA00004651"/>
    </source>
</evidence>
<organism evidence="10 11">
    <name type="scientific">Dichotomicrobium thermohalophilum</name>
    <dbReference type="NCBI Taxonomy" id="933063"/>
    <lineage>
        <taxon>Bacteria</taxon>
        <taxon>Pseudomonadati</taxon>
        <taxon>Pseudomonadota</taxon>
        <taxon>Alphaproteobacteria</taxon>
        <taxon>Hyphomicrobiales</taxon>
        <taxon>Hyphomicrobiaceae</taxon>
        <taxon>Dichotomicrobium</taxon>
    </lineage>
</organism>
<feature type="transmembrane region" description="Helical" evidence="9">
    <location>
        <begin position="60"/>
        <end position="81"/>
    </location>
</feature>
<dbReference type="RefSeq" id="WP_119061926.1">
    <property type="nucleotide sequence ID" value="NZ_QXDF01000002.1"/>
</dbReference>
<evidence type="ECO:0000256" key="6">
    <source>
        <dbReference type="ARBA" id="ARBA00023136"/>
    </source>
</evidence>
<dbReference type="GO" id="GO:0022857">
    <property type="term" value="F:transmembrane transporter activity"/>
    <property type="evidence" value="ECO:0007669"/>
    <property type="project" value="InterPro"/>
</dbReference>
<proteinExistence type="inferred from homology"/>
<dbReference type="InterPro" id="IPR045324">
    <property type="entry name" value="Small_multidrug_res"/>
</dbReference>
<feature type="transmembrane region" description="Helical" evidence="9">
    <location>
        <begin position="87"/>
        <end position="105"/>
    </location>
</feature>
<evidence type="ECO:0000313" key="10">
    <source>
        <dbReference type="EMBL" id="RIA47549.1"/>
    </source>
</evidence>
<comment type="caution">
    <text evidence="10">The sequence shown here is derived from an EMBL/GenBank/DDBJ whole genome shotgun (WGS) entry which is preliminary data.</text>
</comment>
<protein>
    <submittedName>
        <fullName evidence="10">Small multidrug resistance pump</fullName>
    </submittedName>
</protein>
<evidence type="ECO:0000256" key="9">
    <source>
        <dbReference type="SAM" id="Phobius"/>
    </source>
</evidence>
<dbReference type="PANTHER" id="PTHR30561:SF1">
    <property type="entry name" value="MULTIDRUG TRANSPORTER EMRE"/>
    <property type="match status" value="1"/>
</dbReference>
<keyword evidence="2" id="KW-0813">Transport</keyword>
<comment type="subcellular location">
    <subcellularLocation>
        <location evidence="1 8">Cell membrane</location>
        <topology evidence="1 8">Multi-pass membrane protein</topology>
    </subcellularLocation>
</comment>
<keyword evidence="3" id="KW-1003">Cell membrane</keyword>
<evidence type="ECO:0000256" key="4">
    <source>
        <dbReference type="ARBA" id="ARBA00022692"/>
    </source>
</evidence>
<evidence type="ECO:0000313" key="11">
    <source>
        <dbReference type="Proteomes" id="UP000266273"/>
    </source>
</evidence>
<dbReference type="GO" id="GO:0005886">
    <property type="term" value="C:plasma membrane"/>
    <property type="evidence" value="ECO:0007669"/>
    <property type="project" value="UniProtKB-SubCell"/>
</dbReference>
<dbReference type="Proteomes" id="UP000266273">
    <property type="component" value="Unassembled WGS sequence"/>
</dbReference>
<keyword evidence="5 9" id="KW-1133">Transmembrane helix</keyword>
<dbReference type="FunFam" id="1.10.3730.20:FF:000001">
    <property type="entry name" value="Quaternary ammonium compound resistance transporter SugE"/>
    <property type="match status" value="1"/>
</dbReference>
<dbReference type="SUPFAM" id="SSF103481">
    <property type="entry name" value="Multidrug resistance efflux transporter EmrE"/>
    <property type="match status" value="1"/>
</dbReference>
<evidence type="ECO:0000256" key="3">
    <source>
        <dbReference type="ARBA" id="ARBA00022475"/>
    </source>
</evidence>
<dbReference type="EMBL" id="QXDF01000002">
    <property type="protein sequence ID" value="RIA47549.1"/>
    <property type="molecule type" value="Genomic_DNA"/>
</dbReference>
<dbReference type="InterPro" id="IPR000390">
    <property type="entry name" value="Small_drug/metabolite_transptr"/>
</dbReference>
<feature type="transmembrane region" description="Helical" evidence="9">
    <location>
        <begin position="31"/>
        <end position="53"/>
    </location>
</feature>
<dbReference type="Pfam" id="PF00893">
    <property type="entry name" value="Multi_Drug_Res"/>
    <property type="match status" value="1"/>
</dbReference>
<dbReference type="InterPro" id="IPR037185">
    <property type="entry name" value="EmrE-like"/>
</dbReference>
<sequence>MMHWLILLSSILFEVLGTSFLKHAFQPDRIIYAVLALVITSYVASFALLGFALRHFDLSVAYAIWAGLGTTLVALVGVMFFGDQISVLKLVSIAMIVAGIVGLNLSGVSHG</sequence>
<dbReference type="AlphaFoldDB" id="A0A397PI51"/>